<dbReference type="Proteomes" id="UP000887568">
    <property type="component" value="Unplaced"/>
</dbReference>
<sequence>MTSITILKRSFGILGRFKLPLVNTTAATRPISCRWYSETEHAEANMPTIRRVRKQLQELIGTQKVWSEQQQDRSGLFSQLAQRQEDLEERCMTDSYQEAVIPLGVDPRCQEKYLNFFKTVRIGKIMEDLDTFAVWISYQHNRDYTEANSTPLVIVTALVDRIDLHEVEIQYDKDIKMCGNVTWAGKTSMEVTMRLHQKQDDVNWKKLIGARFLMVARDPDNKRAAYVHPLRAETPEEESIIARGQQNKELRLEQSEQSLLKSAPTAEEREIIHKLFVETLDQRSASFSTRVKPANAVWMGDSKLKNLIVCFPEQRNLYNKIFGGFLMRQALELAYANAAVYCQRRPMFKSVDSIQFRKPVEVGDLLYLASQVAYTESNYMQLRVHAEVVDPRTGDRDTTNVFHFTVKSSEPVQSVQPKTYGESMLYLNGRRHFMNFLRENPGETPE</sequence>
<dbReference type="InterPro" id="IPR029069">
    <property type="entry name" value="HotDog_dom_sf"/>
</dbReference>
<organism evidence="6 7">
    <name type="scientific">Patiria miniata</name>
    <name type="common">Bat star</name>
    <name type="synonym">Asterina miniata</name>
    <dbReference type="NCBI Taxonomy" id="46514"/>
    <lineage>
        <taxon>Eukaryota</taxon>
        <taxon>Metazoa</taxon>
        <taxon>Echinodermata</taxon>
        <taxon>Eleutherozoa</taxon>
        <taxon>Asterozoa</taxon>
        <taxon>Asteroidea</taxon>
        <taxon>Valvatacea</taxon>
        <taxon>Valvatida</taxon>
        <taxon>Asterinidae</taxon>
        <taxon>Patiria</taxon>
    </lineage>
</organism>
<dbReference type="EnsemblMetazoa" id="XM_038210859.1">
    <property type="protein sequence ID" value="XP_038066787.1"/>
    <property type="gene ID" value="LOC119736847"/>
</dbReference>
<evidence type="ECO:0000313" key="7">
    <source>
        <dbReference type="Proteomes" id="UP000887568"/>
    </source>
</evidence>
<dbReference type="GO" id="GO:0006637">
    <property type="term" value="P:acyl-CoA metabolic process"/>
    <property type="evidence" value="ECO:0007669"/>
    <property type="project" value="TreeGrafter"/>
</dbReference>
<comment type="similarity">
    <text evidence="1">Belongs to the acyl coenzyme A hydrolase family.</text>
</comment>
<protein>
    <recommendedName>
        <fullName evidence="5">HotDog ACOT-type domain-containing protein</fullName>
    </recommendedName>
</protein>
<dbReference type="GO" id="GO:0005739">
    <property type="term" value="C:mitochondrion"/>
    <property type="evidence" value="ECO:0007669"/>
    <property type="project" value="TreeGrafter"/>
</dbReference>
<dbReference type="OrthoDB" id="331699at2759"/>
<feature type="domain" description="HotDog ACOT-type" evidence="5">
    <location>
        <begin position="99"/>
        <end position="220"/>
    </location>
</feature>
<dbReference type="PANTHER" id="PTHR12655">
    <property type="entry name" value="ACYL-COA THIOESTERASE"/>
    <property type="match status" value="1"/>
</dbReference>
<dbReference type="GeneID" id="119736847"/>
<dbReference type="Pfam" id="PF03061">
    <property type="entry name" value="4HBT"/>
    <property type="match status" value="1"/>
</dbReference>
<dbReference type="InterPro" id="IPR006683">
    <property type="entry name" value="Thioestr_dom"/>
</dbReference>
<dbReference type="CDD" id="cd03442">
    <property type="entry name" value="BFIT_BACH"/>
    <property type="match status" value="2"/>
</dbReference>
<dbReference type="InterPro" id="IPR033120">
    <property type="entry name" value="HOTDOG_ACOT"/>
</dbReference>
<feature type="domain" description="HotDog ACOT-type" evidence="5">
    <location>
        <begin position="300"/>
        <end position="412"/>
    </location>
</feature>
<dbReference type="SUPFAM" id="SSF54637">
    <property type="entry name" value="Thioesterase/thiol ester dehydrase-isomerase"/>
    <property type="match status" value="2"/>
</dbReference>
<proteinExistence type="inferred from homology"/>
<keyword evidence="3" id="KW-0378">Hydrolase</keyword>
<name>A0A914ASP1_PATMI</name>
<keyword evidence="4" id="KW-0809">Transit peptide</keyword>
<dbReference type="GO" id="GO:0047617">
    <property type="term" value="F:fatty acyl-CoA hydrolase activity"/>
    <property type="evidence" value="ECO:0007669"/>
    <property type="project" value="TreeGrafter"/>
</dbReference>
<dbReference type="OMA" id="QFNYTFL"/>
<evidence type="ECO:0000256" key="4">
    <source>
        <dbReference type="ARBA" id="ARBA00022946"/>
    </source>
</evidence>
<dbReference type="FunFam" id="3.10.129.10:FF:000012">
    <property type="entry name" value="Acyl-coenzyme A thioesterase 9, mitochondrial"/>
    <property type="match status" value="1"/>
</dbReference>
<dbReference type="PANTHER" id="PTHR12655:SF0">
    <property type="entry name" value="ACYL-COENZYME A THIOESTERASE 9, MITOCHONDRIAL"/>
    <property type="match status" value="1"/>
</dbReference>
<accession>A0A914ASP1</accession>
<dbReference type="AlphaFoldDB" id="A0A914ASP1"/>
<evidence type="ECO:0000313" key="6">
    <source>
        <dbReference type="EnsemblMetazoa" id="XP_038066787.1"/>
    </source>
</evidence>
<keyword evidence="7" id="KW-1185">Reference proteome</keyword>
<evidence type="ECO:0000256" key="1">
    <source>
        <dbReference type="ARBA" id="ARBA00010458"/>
    </source>
</evidence>
<evidence type="ECO:0000259" key="5">
    <source>
        <dbReference type="PROSITE" id="PS51770"/>
    </source>
</evidence>
<dbReference type="Gene3D" id="3.10.129.10">
    <property type="entry name" value="Hotdog Thioesterase"/>
    <property type="match status" value="2"/>
</dbReference>
<evidence type="ECO:0000256" key="3">
    <source>
        <dbReference type="ARBA" id="ARBA00022801"/>
    </source>
</evidence>
<dbReference type="PROSITE" id="PS51770">
    <property type="entry name" value="HOTDOG_ACOT"/>
    <property type="match status" value="2"/>
</dbReference>
<reference evidence="6" key="1">
    <citation type="submission" date="2022-11" db="UniProtKB">
        <authorList>
            <consortium name="EnsemblMetazoa"/>
        </authorList>
    </citation>
    <scope>IDENTIFICATION</scope>
</reference>
<keyword evidence="2" id="KW-0677">Repeat</keyword>
<dbReference type="RefSeq" id="XP_038066787.1">
    <property type="nucleotide sequence ID" value="XM_038210859.1"/>
</dbReference>
<evidence type="ECO:0000256" key="2">
    <source>
        <dbReference type="ARBA" id="ARBA00022737"/>
    </source>
</evidence>